<organism evidence="1 2">
    <name type="scientific">Vaccinium darrowii</name>
    <dbReference type="NCBI Taxonomy" id="229202"/>
    <lineage>
        <taxon>Eukaryota</taxon>
        <taxon>Viridiplantae</taxon>
        <taxon>Streptophyta</taxon>
        <taxon>Embryophyta</taxon>
        <taxon>Tracheophyta</taxon>
        <taxon>Spermatophyta</taxon>
        <taxon>Magnoliopsida</taxon>
        <taxon>eudicotyledons</taxon>
        <taxon>Gunneridae</taxon>
        <taxon>Pentapetalae</taxon>
        <taxon>asterids</taxon>
        <taxon>Ericales</taxon>
        <taxon>Ericaceae</taxon>
        <taxon>Vaccinioideae</taxon>
        <taxon>Vaccinieae</taxon>
        <taxon>Vaccinium</taxon>
    </lineage>
</organism>
<dbReference type="EMBL" id="CM037153">
    <property type="protein sequence ID" value="KAH7858746.1"/>
    <property type="molecule type" value="Genomic_DNA"/>
</dbReference>
<reference evidence="1 2" key="1">
    <citation type="journal article" date="2021" name="Hortic Res">
        <title>High-quality reference genome and annotation aids understanding of berry development for evergreen blueberry (Vaccinium darrowii).</title>
        <authorList>
            <person name="Yu J."/>
            <person name="Hulse-Kemp A.M."/>
            <person name="Babiker E."/>
            <person name="Staton M."/>
        </authorList>
    </citation>
    <scope>NUCLEOTIDE SEQUENCE [LARGE SCALE GENOMIC DNA]</scope>
    <source>
        <strain evidence="2">cv. NJ 8807/NJ 8810</strain>
        <tissue evidence="1">Young leaf</tissue>
    </source>
</reference>
<sequence>MAKVVTNNKFPVMEPKLTSLERHGAEVFSRALFAKFWEEIVAESCLFLLGKHGIEDHCMYEVGKYEAPNSIWTVEYKPCNGIMKCSCLKVESIGFPCRHMISVMKRENLRQIPPGYVLPRWMRRIMEDSHQGQFVCNDSTTITQTARYGMLSSTLNLVSYYASHFNMEFDEVRKVALEMMCQFKKKWETKEWVDDMADKGNHDGGAAEGHVDFFGVGDLVIVRTKGNPGGPSLTAAPRKPRRCSRCRSIGHTKRTCKKLDCRGVKDEDMEEGSEDEEVVEMADDDSADDSENDEEEDNEEEGEEDTDTNTGHPSKKAR</sequence>
<evidence type="ECO:0000313" key="1">
    <source>
        <dbReference type="EMBL" id="KAH7858746.1"/>
    </source>
</evidence>
<evidence type="ECO:0000313" key="2">
    <source>
        <dbReference type="Proteomes" id="UP000828048"/>
    </source>
</evidence>
<name>A0ACB7YZD8_9ERIC</name>
<gene>
    <name evidence="1" type="ORF">Vadar_027546</name>
</gene>
<comment type="caution">
    <text evidence="1">The sequence shown here is derived from an EMBL/GenBank/DDBJ whole genome shotgun (WGS) entry which is preliminary data.</text>
</comment>
<protein>
    <submittedName>
        <fullName evidence="1">Uncharacterized protein</fullName>
    </submittedName>
</protein>
<keyword evidence="2" id="KW-1185">Reference proteome</keyword>
<dbReference type="Proteomes" id="UP000828048">
    <property type="component" value="Chromosome 3"/>
</dbReference>
<accession>A0ACB7YZD8</accession>
<proteinExistence type="predicted"/>